<feature type="transmembrane region" description="Helical" evidence="7">
    <location>
        <begin position="377"/>
        <end position="397"/>
    </location>
</feature>
<name>A0A2U2PE79_9SPHI</name>
<sequence length="414" mass="44096">MAISRSYKENVRVALQSVKSNKLRTFLTAAIIAIGLMALVGILTSIDAIKSSLNNTFSRMGANSFTIRNRGIGIRIGDGGQKAKRYESITFRQAIAFKRGFTFPATVSVNMFATQGATVKHGSLKTNPNISILGADENYLLTGGFELTGGRNFSQTEVDYGSNVVIIGYEIKTSLFPKTDPVDQSILIGGNKFRIVGLLKEKGAGAGFGGDKMCIVPLLKARQITTNSNPSYTITVMSSNPNVTETAIGEATALFRNIRGLHAGKSDDFEITKSDAIVQTLLENIKWVTLAAIVIAVVTLAGASIGLMNIMLVSVTERTREIGVRKAIGGTPAIIRQQFLLEAIVICLIGGLAGIVLGILIGNLVAVLLGASFLIPWAWIILGVILCVSVGVVSGLYPASKASRLDPVEALRYE</sequence>
<comment type="caution">
    <text evidence="10">The sequence shown here is derived from an EMBL/GenBank/DDBJ whole genome shotgun (WGS) entry which is preliminary data.</text>
</comment>
<dbReference type="OrthoDB" id="9770036at2"/>
<evidence type="ECO:0000259" key="9">
    <source>
        <dbReference type="Pfam" id="PF12704"/>
    </source>
</evidence>
<accession>A0A2U2PE79</accession>
<feature type="non-terminal residue" evidence="10">
    <location>
        <position position="414"/>
    </location>
</feature>
<gene>
    <name evidence="10" type="ORF">DDR33_16590</name>
</gene>
<dbReference type="AlphaFoldDB" id="A0A2U2PE79"/>
<feature type="domain" description="MacB-like periplasmic core" evidence="9">
    <location>
        <begin position="25"/>
        <end position="252"/>
    </location>
</feature>
<evidence type="ECO:0000313" key="11">
    <source>
        <dbReference type="Proteomes" id="UP000245647"/>
    </source>
</evidence>
<dbReference type="PANTHER" id="PTHR30572:SF4">
    <property type="entry name" value="ABC TRANSPORTER PERMEASE YTRF"/>
    <property type="match status" value="1"/>
</dbReference>
<evidence type="ECO:0000313" key="10">
    <source>
        <dbReference type="EMBL" id="PWG79670.1"/>
    </source>
</evidence>
<dbReference type="Pfam" id="PF12704">
    <property type="entry name" value="MacB_PCD"/>
    <property type="match status" value="1"/>
</dbReference>
<comment type="similarity">
    <text evidence="6">Belongs to the ABC-4 integral membrane protein family.</text>
</comment>
<evidence type="ECO:0000256" key="3">
    <source>
        <dbReference type="ARBA" id="ARBA00022692"/>
    </source>
</evidence>
<dbReference type="GO" id="GO:0022857">
    <property type="term" value="F:transmembrane transporter activity"/>
    <property type="evidence" value="ECO:0007669"/>
    <property type="project" value="TreeGrafter"/>
</dbReference>
<proteinExistence type="inferred from homology"/>
<evidence type="ECO:0000256" key="4">
    <source>
        <dbReference type="ARBA" id="ARBA00022989"/>
    </source>
</evidence>
<dbReference type="Pfam" id="PF02687">
    <property type="entry name" value="FtsX"/>
    <property type="match status" value="1"/>
</dbReference>
<dbReference type="GO" id="GO:0005886">
    <property type="term" value="C:plasma membrane"/>
    <property type="evidence" value="ECO:0007669"/>
    <property type="project" value="UniProtKB-SubCell"/>
</dbReference>
<evidence type="ECO:0000256" key="1">
    <source>
        <dbReference type="ARBA" id="ARBA00004651"/>
    </source>
</evidence>
<feature type="transmembrane region" description="Helical" evidence="7">
    <location>
        <begin position="26"/>
        <end position="46"/>
    </location>
</feature>
<reference evidence="10 11" key="1">
    <citation type="submission" date="2018-04" db="EMBL/GenBank/DDBJ databases">
        <title>Pedobacter chongqingensis sp. nov., isolated from a rottenly hemp rope.</title>
        <authorList>
            <person name="Cai Y."/>
        </authorList>
    </citation>
    <scope>NUCLEOTIDE SEQUENCE [LARGE SCALE GENOMIC DNA]</scope>
    <source>
        <strain evidence="10 11">FJ4-8</strain>
    </source>
</reference>
<feature type="transmembrane region" description="Helical" evidence="7">
    <location>
        <begin position="343"/>
        <end position="371"/>
    </location>
</feature>
<keyword evidence="11" id="KW-1185">Reference proteome</keyword>
<keyword evidence="3 7" id="KW-0812">Transmembrane</keyword>
<organism evidence="10 11">
    <name type="scientific">Pararcticibacter amylolyticus</name>
    <dbReference type="NCBI Taxonomy" id="2173175"/>
    <lineage>
        <taxon>Bacteria</taxon>
        <taxon>Pseudomonadati</taxon>
        <taxon>Bacteroidota</taxon>
        <taxon>Sphingobacteriia</taxon>
        <taxon>Sphingobacteriales</taxon>
        <taxon>Sphingobacteriaceae</taxon>
        <taxon>Pararcticibacter</taxon>
    </lineage>
</organism>
<dbReference type="InterPro" id="IPR003838">
    <property type="entry name" value="ABC3_permease_C"/>
</dbReference>
<evidence type="ECO:0000256" key="2">
    <source>
        <dbReference type="ARBA" id="ARBA00022475"/>
    </source>
</evidence>
<evidence type="ECO:0000259" key="8">
    <source>
        <dbReference type="Pfam" id="PF02687"/>
    </source>
</evidence>
<dbReference type="RefSeq" id="WP_109416914.1">
    <property type="nucleotide sequence ID" value="NZ_QEAS01000013.1"/>
</dbReference>
<keyword evidence="2" id="KW-1003">Cell membrane</keyword>
<keyword evidence="4 7" id="KW-1133">Transmembrane helix</keyword>
<dbReference type="InterPro" id="IPR025857">
    <property type="entry name" value="MacB_PCD"/>
</dbReference>
<protein>
    <submittedName>
        <fullName evidence="10">ABC transporter</fullName>
    </submittedName>
</protein>
<dbReference type="PANTHER" id="PTHR30572">
    <property type="entry name" value="MEMBRANE COMPONENT OF TRANSPORTER-RELATED"/>
    <property type="match status" value="1"/>
</dbReference>
<comment type="subcellular location">
    <subcellularLocation>
        <location evidence="1">Cell membrane</location>
        <topology evidence="1">Multi-pass membrane protein</topology>
    </subcellularLocation>
</comment>
<feature type="domain" description="ABC3 transporter permease C-terminal" evidence="8">
    <location>
        <begin position="293"/>
        <end position="407"/>
    </location>
</feature>
<dbReference type="Proteomes" id="UP000245647">
    <property type="component" value="Unassembled WGS sequence"/>
</dbReference>
<dbReference type="EMBL" id="QEAS01000013">
    <property type="protein sequence ID" value="PWG79670.1"/>
    <property type="molecule type" value="Genomic_DNA"/>
</dbReference>
<evidence type="ECO:0000256" key="6">
    <source>
        <dbReference type="ARBA" id="ARBA00038076"/>
    </source>
</evidence>
<keyword evidence="5 7" id="KW-0472">Membrane</keyword>
<dbReference type="InterPro" id="IPR050250">
    <property type="entry name" value="Macrolide_Exporter_MacB"/>
</dbReference>
<feature type="transmembrane region" description="Helical" evidence="7">
    <location>
        <begin position="287"/>
        <end position="312"/>
    </location>
</feature>
<evidence type="ECO:0000256" key="5">
    <source>
        <dbReference type="ARBA" id="ARBA00023136"/>
    </source>
</evidence>
<evidence type="ECO:0000256" key="7">
    <source>
        <dbReference type="SAM" id="Phobius"/>
    </source>
</evidence>